<evidence type="ECO:0000313" key="2">
    <source>
        <dbReference type="Proteomes" id="UP001342418"/>
    </source>
</evidence>
<organism evidence="1 2">
    <name type="scientific">Nitratireductor thuwali</name>
    <dbReference type="NCBI Taxonomy" id="2267699"/>
    <lineage>
        <taxon>Bacteria</taxon>
        <taxon>Pseudomonadati</taxon>
        <taxon>Pseudomonadota</taxon>
        <taxon>Alphaproteobacteria</taxon>
        <taxon>Hyphomicrobiales</taxon>
        <taxon>Phyllobacteriaceae</taxon>
        <taxon>Nitratireductor</taxon>
    </lineage>
</organism>
<protein>
    <recommendedName>
        <fullName evidence="3">Response regulatory domain-containing protein</fullName>
    </recommendedName>
</protein>
<name>A0ABY5MK99_9HYPH</name>
<sequence>MISRTIERCYIKAIAVTPEVAQREFMHRDPGLVIIDTAAAPDLLHALFDGIAQRRRTAFPALPRVVLICGPGEAERLDAYRYLIDTVAGKPITPDILQPIIDRVIKQHTQPKP</sequence>
<keyword evidence="2" id="KW-1185">Reference proteome</keyword>
<proteinExistence type="predicted"/>
<reference evidence="1 2" key="1">
    <citation type="submission" date="2018-07" db="EMBL/GenBank/DDBJ databases">
        <title>Genome sequence of Nitratireductor thuwali#1536.</title>
        <authorList>
            <person name="Michoud G."/>
            <person name="Merlino G."/>
            <person name="Sefrji F.O."/>
            <person name="Daffonchio D."/>
        </authorList>
    </citation>
    <scope>NUCLEOTIDE SEQUENCE [LARGE SCALE GENOMIC DNA]</scope>
    <source>
        <strain evidence="2">Nit1536</strain>
    </source>
</reference>
<dbReference type="Proteomes" id="UP001342418">
    <property type="component" value="Chromosome"/>
</dbReference>
<dbReference type="SUPFAM" id="SSF52172">
    <property type="entry name" value="CheY-like"/>
    <property type="match status" value="1"/>
</dbReference>
<evidence type="ECO:0008006" key="3">
    <source>
        <dbReference type="Google" id="ProtNLM"/>
    </source>
</evidence>
<accession>A0ABY5MK99</accession>
<evidence type="ECO:0000313" key="1">
    <source>
        <dbReference type="EMBL" id="UUP18424.1"/>
    </source>
</evidence>
<dbReference type="InterPro" id="IPR011006">
    <property type="entry name" value="CheY-like_superfamily"/>
</dbReference>
<gene>
    <name evidence="1" type="ORF">NTH_02905</name>
</gene>
<dbReference type="EMBL" id="CP030941">
    <property type="protein sequence ID" value="UUP18424.1"/>
    <property type="molecule type" value="Genomic_DNA"/>
</dbReference>